<dbReference type="InterPro" id="IPR000073">
    <property type="entry name" value="AB_hydrolase_1"/>
</dbReference>
<dbReference type="PANTHER" id="PTHR45763:SF46">
    <property type="entry name" value="AB HYDROLASE-1 DOMAIN-CONTAINING PROTEIN"/>
    <property type="match status" value="1"/>
</dbReference>
<dbReference type="EMBL" id="CAEZSD010000009">
    <property type="protein sequence ID" value="CAB4529959.1"/>
    <property type="molecule type" value="Genomic_DNA"/>
</dbReference>
<name>A0A6J6AV79_9ZZZZ</name>
<evidence type="ECO:0000259" key="1">
    <source>
        <dbReference type="Pfam" id="PF12697"/>
    </source>
</evidence>
<organism evidence="2">
    <name type="scientific">freshwater metagenome</name>
    <dbReference type="NCBI Taxonomy" id="449393"/>
    <lineage>
        <taxon>unclassified sequences</taxon>
        <taxon>metagenomes</taxon>
        <taxon>ecological metagenomes</taxon>
    </lineage>
</organism>
<dbReference type="InterPro" id="IPR029058">
    <property type="entry name" value="AB_hydrolase_fold"/>
</dbReference>
<dbReference type="Gene3D" id="3.40.50.1820">
    <property type="entry name" value="alpha/beta hydrolase"/>
    <property type="match status" value="1"/>
</dbReference>
<proteinExistence type="predicted"/>
<evidence type="ECO:0000313" key="2">
    <source>
        <dbReference type="EMBL" id="CAB4529959.1"/>
    </source>
</evidence>
<protein>
    <submittedName>
        <fullName evidence="2">Unannotated protein</fullName>
    </submittedName>
</protein>
<dbReference type="Pfam" id="PF12697">
    <property type="entry name" value="Abhydrolase_6"/>
    <property type="match status" value="1"/>
</dbReference>
<dbReference type="AlphaFoldDB" id="A0A6J6AV79"/>
<sequence>MPQFKLKDGRELEIADNGITSEKAIVFHHGTPGHVSAWSTWLEEAAARGIRAISYSRAGYGTSDRHFGRSVLSNNSDIAYLLEAKNILQFVAIGWSGGGPHALANTSDHRNIGAITLAGVGAFGASDLDFLEGMGPENHDEFGEALKGEAAIEAWMEINAPAMKNVTGEQVREAFGGLIGDADKAVIDGEYADQLASVMRSSMAVSFDGWIDDDLAFVKQWGFDLAAITKPVYIWQGDDDFMVPHAHSKWLAAHIPGSVLKFVPGHGHISLVEKYRSEILDQAQALLLK</sequence>
<gene>
    <name evidence="2" type="ORF">UFOPK1399_00151</name>
</gene>
<dbReference type="SUPFAM" id="SSF53474">
    <property type="entry name" value="alpha/beta-Hydrolases"/>
    <property type="match status" value="1"/>
</dbReference>
<feature type="domain" description="AB hydrolase-1" evidence="1">
    <location>
        <begin position="25"/>
        <end position="272"/>
    </location>
</feature>
<dbReference type="PANTHER" id="PTHR45763">
    <property type="entry name" value="HYDROLASE, ALPHA/BETA FOLD FAMILY PROTEIN, EXPRESSED-RELATED"/>
    <property type="match status" value="1"/>
</dbReference>
<reference evidence="2" key="1">
    <citation type="submission" date="2020-05" db="EMBL/GenBank/DDBJ databases">
        <authorList>
            <person name="Chiriac C."/>
            <person name="Salcher M."/>
            <person name="Ghai R."/>
            <person name="Kavagutti S V."/>
        </authorList>
    </citation>
    <scope>NUCLEOTIDE SEQUENCE</scope>
</reference>
<accession>A0A6J6AV79</accession>